<reference evidence="2 3" key="1">
    <citation type="journal article" date="2019" name="Int. J. Syst. Evol. Microbiol.">
        <title>The Global Catalogue of Microorganisms (GCM) 10K type strain sequencing project: providing services to taxonomists for standard genome sequencing and annotation.</title>
        <authorList>
            <consortium name="The Broad Institute Genomics Platform"/>
            <consortium name="The Broad Institute Genome Sequencing Center for Infectious Disease"/>
            <person name="Wu L."/>
            <person name="Ma J."/>
        </authorList>
    </citation>
    <scope>NUCLEOTIDE SEQUENCE [LARGE SCALE GENOMIC DNA]</scope>
    <source>
        <strain evidence="2 3">JCM 13850</strain>
    </source>
</reference>
<evidence type="ECO:0000313" key="3">
    <source>
        <dbReference type="Proteomes" id="UP001501020"/>
    </source>
</evidence>
<dbReference type="PANTHER" id="PTHR48098:SF1">
    <property type="entry name" value="DIACYLGLYCEROL ACYLTRANSFERASE_MYCOLYLTRANSFERASE AG85A"/>
    <property type="match status" value="1"/>
</dbReference>
<name>A0ABN3A4M7_9ACTN</name>
<proteinExistence type="predicted"/>
<evidence type="ECO:0000256" key="1">
    <source>
        <dbReference type="SAM" id="MobiDB-lite"/>
    </source>
</evidence>
<organism evidence="2 3">
    <name type="scientific">Actinomadura napierensis</name>
    <dbReference type="NCBI Taxonomy" id="267854"/>
    <lineage>
        <taxon>Bacteria</taxon>
        <taxon>Bacillati</taxon>
        <taxon>Actinomycetota</taxon>
        <taxon>Actinomycetes</taxon>
        <taxon>Streptosporangiales</taxon>
        <taxon>Thermomonosporaceae</taxon>
        <taxon>Actinomadura</taxon>
    </lineage>
</organism>
<dbReference type="Pfam" id="PF00756">
    <property type="entry name" value="Esterase"/>
    <property type="match status" value="1"/>
</dbReference>
<evidence type="ECO:0008006" key="4">
    <source>
        <dbReference type="Google" id="ProtNLM"/>
    </source>
</evidence>
<comment type="caution">
    <text evidence="2">The sequence shown here is derived from an EMBL/GenBank/DDBJ whole genome shotgun (WGS) entry which is preliminary data.</text>
</comment>
<dbReference type="Proteomes" id="UP001501020">
    <property type="component" value="Unassembled WGS sequence"/>
</dbReference>
<protein>
    <recommendedName>
        <fullName evidence="4">Esterase family protein</fullName>
    </recommendedName>
</protein>
<accession>A0ABN3A4M7</accession>
<evidence type="ECO:0000313" key="2">
    <source>
        <dbReference type="EMBL" id="GAA2153813.1"/>
    </source>
</evidence>
<dbReference type="EMBL" id="BAAAMR010000063">
    <property type="protein sequence ID" value="GAA2153813.1"/>
    <property type="molecule type" value="Genomic_DNA"/>
</dbReference>
<dbReference type="SUPFAM" id="SSF53474">
    <property type="entry name" value="alpha/beta-Hydrolases"/>
    <property type="match status" value="1"/>
</dbReference>
<gene>
    <name evidence="2" type="ORF">GCM10009727_60470</name>
</gene>
<dbReference type="Gene3D" id="3.40.50.1820">
    <property type="entry name" value="alpha/beta hydrolase"/>
    <property type="match status" value="1"/>
</dbReference>
<dbReference type="InterPro" id="IPR050583">
    <property type="entry name" value="Mycobacterial_A85_antigen"/>
</dbReference>
<sequence length="421" mass="44087">MKKRTDRKIAIAGTAAAAVILPAVMVGLAQAGVGVPKGKPQAAGNAQPIPSFGPPTQPSQVSGSPSPTAPAPKQTPIKIPNVPLTHGGNPFGTGGSPAKNDPDTNNGSHGQKPHLPPGVGDGKYRKAPDGATITAIKKVHAQEFDVSIASPALGAVVQTRVLVPQGWKASDTTTYPVVYAYHGGNNKYTSWSHDGHIENVAKNYNVMVVMPEGGSNGSYANWWNGGKGGIPEWESFHIGEVIPLMEANFHAGSTRAAMGLSSGGQGSITYAERHPGYFKYAASYSGALNITAPGMPTVLTMMNKDAGTKIWGDPIFNRSNWESHDAAVNVRKLKGTGLYISSGNGKPGPYDNPNAAPGDAGRVGEDLAGQMTVNFVNAAKRAGVPITSHLYGPGMHNWKYWRREVNLSWPAMMAAIGAKKS</sequence>
<dbReference type="InterPro" id="IPR000801">
    <property type="entry name" value="Esterase-like"/>
</dbReference>
<feature type="region of interest" description="Disordered" evidence="1">
    <location>
        <begin position="35"/>
        <end position="126"/>
    </location>
</feature>
<dbReference type="InterPro" id="IPR029058">
    <property type="entry name" value="AB_hydrolase_fold"/>
</dbReference>
<dbReference type="PANTHER" id="PTHR48098">
    <property type="entry name" value="ENTEROCHELIN ESTERASE-RELATED"/>
    <property type="match status" value="1"/>
</dbReference>
<keyword evidence="3" id="KW-1185">Reference proteome</keyword>
<dbReference type="RefSeq" id="WP_344274643.1">
    <property type="nucleotide sequence ID" value="NZ_BAAAMR010000063.1"/>
</dbReference>